<evidence type="ECO:0000256" key="1">
    <source>
        <dbReference type="SAM" id="SignalP"/>
    </source>
</evidence>
<evidence type="ECO:0000313" key="2">
    <source>
        <dbReference type="EMBL" id="KIK27475.1"/>
    </source>
</evidence>
<dbReference type="AlphaFoldDB" id="A0A0C9YR09"/>
<gene>
    <name evidence="2" type="ORF">PISMIDRAFT_186402</name>
</gene>
<reference evidence="2 3" key="1">
    <citation type="submission" date="2014-04" db="EMBL/GenBank/DDBJ databases">
        <authorList>
            <consortium name="DOE Joint Genome Institute"/>
            <person name="Kuo A."/>
            <person name="Kohler A."/>
            <person name="Costa M.D."/>
            <person name="Nagy L.G."/>
            <person name="Floudas D."/>
            <person name="Copeland A."/>
            <person name="Barry K.W."/>
            <person name="Cichocki N."/>
            <person name="Veneault-Fourrey C."/>
            <person name="LaButti K."/>
            <person name="Lindquist E.A."/>
            <person name="Lipzen A."/>
            <person name="Lundell T."/>
            <person name="Morin E."/>
            <person name="Murat C."/>
            <person name="Sun H."/>
            <person name="Tunlid A."/>
            <person name="Henrissat B."/>
            <person name="Grigoriev I.V."/>
            <person name="Hibbett D.S."/>
            <person name="Martin F."/>
            <person name="Nordberg H.P."/>
            <person name="Cantor M.N."/>
            <person name="Hua S.X."/>
        </authorList>
    </citation>
    <scope>NUCLEOTIDE SEQUENCE [LARGE SCALE GENOMIC DNA]</scope>
    <source>
        <strain evidence="2 3">441</strain>
    </source>
</reference>
<reference evidence="3" key="2">
    <citation type="submission" date="2015-01" db="EMBL/GenBank/DDBJ databases">
        <title>Evolutionary Origins and Diversification of the Mycorrhizal Mutualists.</title>
        <authorList>
            <consortium name="DOE Joint Genome Institute"/>
            <consortium name="Mycorrhizal Genomics Consortium"/>
            <person name="Kohler A."/>
            <person name="Kuo A."/>
            <person name="Nagy L.G."/>
            <person name="Floudas D."/>
            <person name="Copeland A."/>
            <person name="Barry K.W."/>
            <person name="Cichocki N."/>
            <person name="Veneault-Fourrey C."/>
            <person name="LaButti K."/>
            <person name="Lindquist E.A."/>
            <person name="Lipzen A."/>
            <person name="Lundell T."/>
            <person name="Morin E."/>
            <person name="Murat C."/>
            <person name="Riley R."/>
            <person name="Ohm R."/>
            <person name="Sun H."/>
            <person name="Tunlid A."/>
            <person name="Henrissat B."/>
            <person name="Grigoriev I.V."/>
            <person name="Hibbett D.S."/>
            <person name="Martin F."/>
        </authorList>
    </citation>
    <scope>NUCLEOTIDE SEQUENCE [LARGE SCALE GENOMIC DNA]</scope>
    <source>
        <strain evidence="3">441</strain>
    </source>
</reference>
<dbReference type="Proteomes" id="UP000054018">
    <property type="component" value="Unassembled WGS sequence"/>
</dbReference>
<organism evidence="2 3">
    <name type="scientific">Pisolithus microcarpus 441</name>
    <dbReference type="NCBI Taxonomy" id="765257"/>
    <lineage>
        <taxon>Eukaryota</taxon>
        <taxon>Fungi</taxon>
        <taxon>Dikarya</taxon>
        <taxon>Basidiomycota</taxon>
        <taxon>Agaricomycotina</taxon>
        <taxon>Agaricomycetes</taxon>
        <taxon>Agaricomycetidae</taxon>
        <taxon>Boletales</taxon>
        <taxon>Sclerodermatineae</taxon>
        <taxon>Pisolithaceae</taxon>
        <taxon>Pisolithus</taxon>
    </lineage>
</organism>
<evidence type="ECO:0000313" key="3">
    <source>
        <dbReference type="Proteomes" id="UP000054018"/>
    </source>
</evidence>
<keyword evidence="3" id="KW-1185">Reference proteome</keyword>
<feature type="signal peptide" evidence="1">
    <location>
        <begin position="1"/>
        <end position="20"/>
    </location>
</feature>
<keyword evidence="1" id="KW-0732">Signal</keyword>
<feature type="chain" id="PRO_5002206325" description="Secreted protein" evidence="1">
    <location>
        <begin position="21"/>
        <end position="112"/>
    </location>
</feature>
<evidence type="ECO:0008006" key="4">
    <source>
        <dbReference type="Google" id="ProtNLM"/>
    </source>
</evidence>
<proteinExistence type="predicted"/>
<accession>A0A0C9YR09</accession>
<name>A0A0C9YR09_9AGAM</name>
<dbReference type="HOGENOM" id="CLU_2146851_0_0_1"/>
<protein>
    <recommendedName>
        <fullName evidence="4">Secreted protein</fullName>
    </recommendedName>
</protein>
<dbReference type="EMBL" id="KN833696">
    <property type="protein sequence ID" value="KIK27475.1"/>
    <property type="molecule type" value="Genomic_DNA"/>
</dbReference>
<sequence>MPRGKTICVSSNLLACIVNASMSSSSQHTCSYSPLNSQMKVRRCTFSSLQLKLWVMLHNCLRRRIVPFLPQFAHHYLGYCKTDRDQNQLRSHRHLSQRLVASLLKSSLPSSP</sequence>